<organism evidence="2 3">
    <name type="scientific">Gemmobacter denitrificans</name>
    <dbReference type="NCBI Taxonomy" id="3123040"/>
    <lineage>
        <taxon>Bacteria</taxon>
        <taxon>Pseudomonadati</taxon>
        <taxon>Pseudomonadota</taxon>
        <taxon>Alphaproteobacteria</taxon>
        <taxon>Rhodobacterales</taxon>
        <taxon>Paracoccaceae</taxon>
        <taxon>Gemmobacter</taxon>
    </lineage>
</organism>
<sequence length="155" mass="16788">MGRKPKPTHLKILGGETRPHRVNYDEPLAKSGTAVAPEWLSNRATEIFDQISATLHGMGIASPDDQHALALLASRLEEVELLTAVIEDGGRTYASENEKGGVMYRARPEVGMRNEAMRHAQSLLEGFGLTPSARSKVSVGKPKETNPFGALDEAI</sequence>
<evidence type="ECO:0000313" key="3">
    <source>
        <dbReference type="Proteomes" id="UP001431963"/>
    </source>
</evidence>
<dbReference type="NCBIfam" id="TIGR01558">
    <property type="entry name" value="sm_term_P27"/>
    <property type="match status" value="1"/>
</dbReference>
<dbReference type="InterPro" id="IPR006448">
    <property type="entry name" value="Phage_term_ssu_P27"/>
</dbReference>
<feature type="region of interest" description="Disordered" evidence="1">
    <location>
        <begin position="133"/>
        <end position="155"/>
    </location>
</feature>
<proteinExistence type="predicted"/>
<dbReference type="RefSeq" id="WP_335419317.1">
    <property type="nucleotide sequence ID" value="NZ_JBALHR010000001.1"/>
</dbReference>
<protein>
    <submittedName>
        <fullName evidence="2">Phage terminase small subunit P27 family</fullName>
    </submittedName>
</protein>
<evidence type="ECO:0000256" key="1">
    <source>
        <dbReference type="SAM" id="MobiDB-lite"/>
    </source>
</evidence>
<reference evidence="2" key="1">
    <citation type="submission" date="2024-02" db="EMBL/GenBank/DDBJ databases">
        <title>Genome sequences of strain Gemmobacter sp. JM10B15.</title>
        <authorList>
            <person name="Zhang M."/>
        </authorList>
    </citation>
    <scope>NUCLEOTIDE SEQUENCE</scope>
    <source>
        <strain evidence="2">JM10B15</strain>
    </source>
</reference>
<gene>
    <name evidence="2" type="ORF">V6590_03080</name>
</gene>
<evidence type="ECO:0000313" key="2">
    <source>
        <dbReference type="EMBL" id="MEH7827118.1"/>
    </source>
</evidence>
<comment type="caution">
    <text evidence="2">The sequence shown here is derived from an EMBL/GenBank/DDBJ whole genome shotgun (WGS) entry which is preliminary data.</text>
</comment>
<dbReference type="Pfam" id="PF05119">
    <property type="entry name" value="Terminase_4"/>
    <property type="match status" value="1"/>
</dbReference>
<keyword evidence="3" id="KW-1185">Reference proteome</keyword>
<dbReference type="EMBL" id="JBALHR010000001">
    <property type="protein sequence ID" value="MEH7827118.1"/>
    <property type="molecule type" value="Genomic_DNA"/>
</dbReference>
<accession>A0ABU8BQZ4</accession>
<dbReference type="Proteomes" id="UP001431963">
    <property type="component" value="Unassembled WGS sequence"/>
</dbReference>
<name>A0ABU8BQZ4_9RHOB</name>